<dbReference type="AlphaFoldDB" id="A0A444Z027"/>
<reference evidence="2 3" key="1">
    <citation type="submission" date="2019-01" db="EMBL/GenBank/DDBJ databases">
        <title>Sequencing of cultivated peanut Arachis hypogaea provides insights into genome evolution and oil improvement.</title>
        <authorList>
            <person name="Chen X."/>
        </authorList>
    </citation>
    <scope>NUCLEOTIDE SEQUENCE [LARGE SCALE GENOMIC DNA]</scope>
    <source>
        <strain evidence="3">cv. Fuhuasheng</strain>
        <tissue evidence="2">Leaves</tissue>
    </source>
</reference>
<dbReference type="InterPro" id="IPR050317">
    <property type="entry name" value="Plant_Fungal_Acyltransferase"/>
</dbReference>
<comment type="similarity">
    <text evidence="1">Belongs to the plant acyltransferase family.</text>
</comment>
<evidence type="ECO:0000313" key="2">
    <source>
        <dbReference type="EMBL" id="RYR07530.1"/>
    </source>
</evidence>
<dbReference type="STRING" id="3818.A0A444Z027"/>
<dbReference type="Gene3D" id="3.30.559.10">
    <property type="entry name" value="Chloramphenicol acetyltransferase-like domain"/>
    <property type="match status" value="2"/>
</dbReference>
<dbReference type="PANTHER" id="PTHR31642">
    <property type="entry name" value="TRICHOTHECENE 3-O-ACETYLTRANSFERASE"/>
    <property type="match status" value="1"/>
</dbReference>
<dbReference type="Proteomes" id="UP000289738">
    <property type="component" value="Chromosome B05"/>
</dbReference>
<dbReference type="Gramene" id="arahy.Tifrunner.gnm2.ann2.Ah15g454200.1">
    <property type="protein sequence ID" value="arahy.Tifrunner.gnm2.ann2.Ah15g454200.1-CDS-1"/>
    <property type="gene ID" value="arahy.Tifrunner.gnm2.ann2.Ah15g454200"/>
</dbReference>
<dbReference type="OrthoDB" id="671439at2759"/>
<dbReference type="EMBL" id="SDMP01000015">
    <property type="protein sequence ID" value="RYR07530.1"/>
    <property type="molecule type" value="Genomic_DNA"/>
</dbReference>
<sequence>MVTILGTHTVIPKEETPKGLLWLSDNDQLWRWSHTPSIYLYNPKQNNAKNNNNTVVDVNVLVERMRDSLSEILVHYYPLAGRLSWTDGGRLELDCNAKGVLLLEAESKKSMAEYGDFTPNEPSIKELIPAVDYSRQINELPLFLAQVTKFYGGDGGFAVGILFSHAIGDGPAAIGFINSWAKLARGAKLDPSELPFLDRTVLKPTEPLTPPLFDHREFKPLPLILGRTDSIEEQKKKTTFARLKLTPEHVQKLKMNANANANVTVNGNGNGNAPHNPSPRPYSRFEIISAHIWRCACKARNLEENQPTVVRFNVDIRNRLNPPLPQNYFGNALGPTVTPTCYAKEITTQPISYAAQKIREAVNKVSNHEFVKSQMHYVAGFENRWDLIRTHYSEKGEYRADVPFFGNPNIILGSWMSMPFYEADFGLGKPFYFGPCGLCPYDRGMIALMPDEDGDNGYGVVVYMHFQVDHMKDFIKYFWEDI</sequence>
<dbReference type="GO" id="GO:0016747">
    <property type="term" value="F:acyltransferase activity, transferring groups other than amino-acyl groups"/>
    <property type="evidence" value="ECO:0007669"/>
    <property type="project" value="TreeGrafter"/>
</dbReference>
<name>A0A444Z027_ARAHY</name>
<gene>
    <name evidence="2" type="ORF">Ahy_B05g074902</name>
</gene>
<proteinExistence type="inferred from homology"/>
<evidence type="ECO:0008006" key="4">
    <source>
        <dbReference type="Google" id="ProtNLM"/>
    </source>
</evidence>
<dbReference type="InterPro" id="IPR023213">
    <property type="entry name" value="CAT-like_dom_sf"/>
</dbReference>
<accession>A0A444Z027</accession>
<organism evidence="2 3">
    <name type="scientific">Arachis hypogaea</name>
    <name type="common">Peanut</name>
    <dbReference type="NCBI Taxonomy" id="3818"/>
    <lineage>
        <taxon>Eukaryota</taxon>
        <taxon>Viridiplantae</taxon>
        <taxon>Streptophyta</taxon>
        <taxon>Embryophyta</taxon>
        <taxon>Tracheophyta</taxon>
        <taxon>Spermatophyta</taxon>
        <taxon>Magnoliopsida</taxon>
        <taxon>eudicotyledons</taxon>
        <taxon>Gunneridae</taxon>
        <taxon>Pentapetalae</taxon>
        <taxon>rosids</taxon>
        <taxon>fabids</taxon>
        <taxon>Fabales</taxon>
        <taxon>Fabaceae</taxon>
        <taxon>Papilionoideae</taxon>
        <taxon>50 kb inversion clade</taxon>
        <taxon>dalbergioids sensu lato</taxon>
        <taxon>Dalbergieae</taxon>
        <taxon>Pterocarpus clade</taxon>
        <taxon>Arachis</taxon>
    </lineage>
</organism>
<comment type="caution">
    <text evidence="2">The sequence shown here is derived from an EMBL/GenBank/DDBJ whole genome shotgun (WGS) entry which is preliminary data.</text>
</comment>
<evidence type="ECO:0000313" key="3">
    <source>
        <dbReference type="Proteomes" id="UP000289738"/>
    </source>
</evidence>
<dbReference type="PANTHER" id="PTHR31642:SF175">
    <property type="entry name" value="SPERMIDINE HYDROXYCINNAMOYL TRANSFERASE"/>
    <property type="match status" value="1"/>
</dbReference>
<protein>
    <recommendedName>
        <fullName evidence="4">Spermidine hydroxycinnamoyl transferase</fullName>
    </recommendedName>
</protein>
<keyword evidence="3" id="KW-1185">Reference proteome</keyword>
<dbReference type="Pfam" id="PF02458">
    <property type="entry name" value="Transferase"/>
    <property type="match status" value="1"/>
</dbReference>
<evidence type="ECO:0000256" key="1">
    <source>
        <dbReference type="ARBA" id="ARBA00009861"/>
    </source>
</evidence>
<dbReference type="SMR" id="A0A444Z027"/>